<dbReference type="OrthoDB" id="9780487at2"/>
<dbReference type="Pfam" id="PF02518">
    <property type="entry name" value="HATPase_c"/>
    <property type="match status" value="1"/>
</dbReference>
<evidence type="ECO:0000256" key="4">
    <source>
        <dbReference type="ARBA" id="ARBA00022475"/>
    </source>
</evidence>
<evidence type="ECO:0000256" key="8">
    <source>
        <dbReference type="ARBA" id="ARBA00022989"/>
    </source>
</evidence>
<dbReference type="PANTHER" id="PTHR45453">
    <property type="entry name" value="PHOSPHATE REGULON SENSOR PROTEIN PHOR"/>
    <property type="match status" value="1"/>
</dbReference>
<dbReference type="STRING" id="1423731.FC81_GL002042"/>
<organism evidence="13 14">
    <name type="scientific">Liquorilactobacillus capillatus DSM 19910</name>
    <dbReference type="NCBI Taxonomy" id="1423731"/>
    <lineage>
        <taxon>Bacteria</taxon>
        <taxon>Bacillati</taxon>
        <taxon>Bacillota</taxon>
        <taxon>Bacilli</taxon>
        <taxon>Lactobacillales</taxon>
        <taxon>Lactobacillaceae</taxon>
        <taxon>Liquorilactobacillus</taxon>
    </lineage>
</organism>
<evidence type="ECO:0000259" key="12">
    <source>
        <dbReference type="PROSITE" id="PS50109"/>
    </source>
</evidence>
<dbReference type="InterPro" id="IPR050351">
    <property type="entry name" value="BphY/WalK/GraS-like"/>
</dbReference>
<keyword evidence="14" id="KW-1185">Reference proteome</keyword>
<accession>A0A0R1LY15</accession>
<dbReference type="PATRIC" id="fig|1423731.3.peg.2098"/>
<dbReference type="EC" id="2.7.13.3" evidence="3"/>
<evidence type="ECO:0000256" key="9">
    <source>
        <dbReference type="ARBA" id="ARBA00023012"/>
    </source>
</evidence>
<feature type="transmembrane region" description="Helical" evidence="11">
    <location>
        <begin position="47"/>
        <end position="64"/>
    </location>
</feature>
<proteinExistence type="predicted"/>
<dbReference type="CDD" id="cd00082">
    <property type="entry name" value="HisKA"/>
    <property type="match status" value="1"/>
</dbReference>
<feature type="domain" description="Histidine kinase" evidence="12">
    <location>
        <begin position="126"/>
        <end position="327"/>
    </location>
</feature>
<dbReference type="InterPro" id="IPR036890">
    <property type="entry name" value="HATPase_C_sf"/>
</dbReference>
<evidence type="ECO:0000256" key="1">
    <source>
        <dbReference type="ARBA" id="ARBA00000085"/>
    </source>
</evidence>
<protein>
    <recommendedName>
        <fullName evidence="3">histidine kinase</fullName>
        <ecNumber evidence="3">2.7.13.3</ecNumber>
    </recommendedName>
</protein>
<dbReference type="InterPro" id="IPR003594">
    <property type="entry name" value="HATPase_dom"/>
</dbReference>
<dbReference type="GO" id="GO:0016036">
    <property type="term" value="P:cellular response to phosphate starvation"/>
    <property type="evidence" value="ECO:0007669"/>
    <property type="project" value="TreeGrafter"/>
</dbReference>
<evidence type="ECO:0000313" key="14">
    <source>
        <dbReference type="Proteomes" id="UP000051621"/>
    </source>
</evidence>
<evidence type="ECO:0000256" key="3">
    <source>
        <dbReference type="ARBA" id="ARBA00012438"/>
    </source>
</evidence>
<evidence type="ECO:0000256" key="2">
    <source>
        <dbReference type="ARBA" id="ARBA00004651"/>
    </source>
</evidence>
<comment type="caution">
    <text evidence="13">The sequence shown here is derived from an EMBL/GenBank/DDBJ whole genome shotgun (WGS) entry which is preliminary data.</text>
</comment>
<reference evidence="13 14" key="1">
    <citation type="journal article" date="2015" name="Genome Announc.">
        <title>Expanding the biotechnology potential of lactobacilli through comparative genomics of 213 strains and associated genera.</title>
        <authorList>
            <person name="Sun Z."/>
            <person name="Harris H.M."/>
            <person name="McCann A."/>
            <person name="Guo C."/>
            <person name="Argimon S."/>
            <person name="Zhang W."/>
            <person name="Yang X."/>
            <person name="Jeffery I.B."/>
            <person name="Cooney J.C."/>
            <person name="Kagawa T.F."/>
            <person name="Liu W."/>
            <person name="Song Y."/>
            <person name="Salvetti E."/>
            <person name="Wrobel A."/>
            <person name="Rasinkangas P."/>
            <person name="Parkhill J."/>
            <person name="Rea M.C."/>
            <person name="O'Sullivan O."/>
            <person name="Ritari J."/>
            <person name="Douillard F.P."/>
            <person name="Paul Ross R."/>
            <person name="Yang R."/>
            <person name="Briner A.E."/>
            <person name="Felis G.E."/>
            <person name="de Vos W.M."/>
            <person name="Barrangou R."/>
            <person name="Klaenhammer T.R."/>
            <person name="Caufield P.W."/>
            <person name="Cui Y."/>
            <person name="Zhang H."/>
            <person name="O'Toole P.W."/>
        </authorList>
    </citation>
    <scope>NUCLEOTIDE SEQUENCE [LARGE SCALE GENOMIC DNA]</scope>
    <source>
        <strain evidence="13 14">DSM 19910</strain>
    </source>
</reference>
<dbReference type="GO" id="GO:0004721">
    <property type="term" value="F:phosphoprotein phosphatase activity"/>
    <property type="evidence" value="ECO:0007669"/>
    <property type="project" value="TreeGrafter"/>
</dbReference>
<dbReference type="Proteomes" id="UP000051621">
    <property type="component" value="Unassembled WGS sequence"/>
</dbReference>
<dbReference type="InterPro" id="IPR005467">
    <property type="entry name" value="His_kinase_dom"/>
</dbReference>
<dbReference type="InterPro" id="IPR003661">
    <property type="entry name" value="HisK_dim/P_dom"/>
</dbReference>
<dbReference type="PANTHER" id="PTHR45453:SF2">
    <property type="entry name" value="HISTIDINE KINASE"/>
    <property type="match status" value="1"/>
</dbReference>
<dbReference type="PROSITE" id="PS50109">
    <property type="entry name" value="HIS_KIN"/>
    <property type="match status" value="1"/>
</dbReference>
<feature type="transmembrane region" description="Helical" evidence="11">
    <location>
        <begin position="20"/>
        <end position="40"/>
    </location>
</feature>
<keyword evidence="4" id="KW-1003">Cell membrane</keyword>
<evidence type="ECO:0000256" key="5">
    <source>
        <dbReference type="ARBA" id="ARBA00022679"/>
    </source>
</evidence>
<evidence type="ECO:0000256" key="6">
    <source>
        <dbReference type="ARBA" id="ARBA00022692"/>
    </source>
</evidence>
<evidence type="ECO:0000313" key="13">
    <source>
        <dbReference type="EMBL" id="KRL00511.1"/>
    </source>
</evidence>
<dbReference type="GO" id="GO:0005886">
    <property type="term" value="C:plasma membrane"/>
    <property type="evidence" value="ECO:0007669"/>
    <property type="project" value="UniProtKB-SubCell"/>
</dbReference>
<keyword evidence="9" id="KW-0902">Two-component regulatory system</keyword>
<keyword evidence="10 11" id="KW-0472">Membrane</keyword>
<keyword evidence="7 13" id="KW-0418">Kinase</keyword>
<evidence type="ECO:0000256" key="11">
    <source>
        <dbReference type="SAM" id="Phobius"/>
    </source>
</evidence>
<name>A0A0R1LY15_9LACO</name>
<dbReference type="EMBL" id="AZEF01000042">
    <property type="protein sequence ID" value="KRL00511.1"/>
    <property type="molecule type" value="Genomic_DNA"/>
</dbReference>
<evidence type="ECO:0000256" key="10">
    <source>
        <dbReference type="ARBA" id="ARBA00023136"/>
    </source>
</evidence>
<dbReference type="Gene3D" id="3.30.565.10">
    <property type="entry name" value="Histidine kinase-like ATPase, C-terminal domain"/>
    <property type="match status" value="1"/>
</dbReference>
<dbReference type="RefSeq" id="WP_057746068.1">
    <property type="nucleotide sequence ID" value="NZ_AZEF01000042.1"/>
</dbReference>
<dbReference type="SUPFAM" id="SSF55874">
    <property type="entry name" value="ATPase domain of HSP90 chaperone/DNA topoisomerase II/histidine kinase"/>
    <property type="match status" value="1"/>
</dbReference>
<dbReference type="AlphaFoldDB" id="A0A0R1LY15"/>
<dbReference type="SUPFAM" id="SSF47384">
    <property type="entry name" value="Homodimeric domain of signal transducing histidine kinase"/>
    <property type="match status" value="1"/>
</dbReference>
<comment type="catalytic activity">
    <reaction evidence="1">
        <text>ATP + protein L-histidine = ADP + protein N-phospho-L-histidine.</text>
        <dbReference type="EC" id="2.7.13.3"/>
    </reaction>
</comment>
<keyword evidence="6 11" id="KW-0812">Transmembrane</keyword>
<gene>
    <name evidence="13" type="ORF">FC81_GL002042</name>
</gene>
<dbReference type="SMART" id="SM00387">
    <property type="entry name" value="HATPase_c"/>
    <property type="match status" value="1"/>
</dbReference>
<keyword evidence="5" id="KW-0808">Transferase</keyword>
<evidence type="ECO:0000256" key="7">
    <source>
        <dbReference type="ARBA" id="ARBA00022777"/>
    </source>
</evidence>
<comment type="subcellular location">
    <subcellularLocation>
        <location evidence="2">Cell membrane</location>
        <topology evidence="2">Multi-pass membrane protein</topology>
    </subcellularLocation>
</comment>
<sequence>MIKNNLKLILKIFVFEWPNLVIYLLFLFLFYFICILYKINLNVIGDLVRYTIIPFFMIIGFQVYQKYVNAKSINKLIREENFEQIHLHGFYGRLYSHALRNFMEHKLTENRNLILSLKRREDYLTLWSHEMKTPLTSLLMIAENNPTVSSEEVSEKLELVNYQLKQLLTFDRLDDFNNDLEFEKVNLSDCIRKIIQQDVSFFLSHEVMPKITVPSVKILTDLKWLSFILEQVIINAVKYSDKNGIVQINFNDDTLTITDHGIGIAKADLPRVFEQGFTGSNGRTHGEATGMGLYMTQKIAKILDVKVEISSTKNVGTIFKFVFDPQKITIK</sequence>
<dbReference type="GO" id="GO:0000155">
    <property type="term" value="F:phosphorelay sensor kinase activity"/>
    <property type="evidence" value="ECO:0007669"/>
    <property type="project" value="InterPro"/>
</dbReference>
<keyword evidence="8 11" id="KW-1133">Transmembrane helix</keyword>
<dbReference type="InterPro" id="IPR036097">
    <property type="entry name" value="HisK_dim/P_sf"/>
</dbReference>